<dbReference type="AlphaFoldDB" id="A0A6L8V9P9"/>
<sequence length="179" mass="20375">MFQSNKKLLNIGISIFSLIAICFFGYNLLLSKMERPVPKTQTIAKHFKVSNVNLLGQVSTDLLHTSPYYYAYEAKKDGKQIIIIVDQYFGRAGKDNPLVEKSYIFVYPQSEANIQDNNGSDIISNHRIEVSDGQSKYESTVDKKILYNDGTPVTLVFVTKDNETINTYSWGLKNLIEKF</sequence>
<keyword evidence="1" id="KW-0812">Transmembrane</keyword>
<evidence type="ECO:0000313" key="3">
    <source>
        <dbReference type="Proteomes" id="UP000481087"/>
    </source>
</evidence>
<keyword evidence="1" id="KW-1133">Transmembrane helix</keyword>
<proteinExistence type="predicted"/>
<reference evidence="2 3" key="1">
    <citation type="submission" date="2019-12" db="EMBL/GenBank/DDBJ databases">
        <title>Paenibacillus sp. nov. sp. isolated from soil.</title>
        <authorList>
            <person name="Kim J."/>
            <person name="Jeong S.E."/>
            <person name="Jung H.S."/>
            <person name="Jeon C.O."/>
        </authorList>
    </citation>
    <scope>NUCLEOTIDE SEQUENCE [LARGE SCALE GENOMIC DNA]</scope>
    <source>
        <strain evidence="2 3">5J-6</strain>
    </source>
</reference>
<organism evidence="2 3">
    <name type="scientific">Paenibacillus silvestris</name>
    <dbReference type="NCBI Taxonomy" id="2606219"/>
    <lineage>
        <taxon>Bacteria</taxon>
        <taxon>Bacillati</taxon>
        <taxon>Bacillota</taxon>
        <taxon>Bacilli</taxon>
        <taxon>Bacillales</taxon>
        <taxon>Paenibacillaceae</taxon>
        <taxon>Paenibacillus</taxon>
    </lineage>
</organism>
<dbReference type="EMBL" id="WTUZ01000037">
    <property type="protein sequence ID" value="MZQ85950.1"/>
    <property type="molecule type" value="Genomic_DNA"/>
</dbReference>
<feature type="transmembrane region" description="Helical" evidence="1">
    <location>
        <begin position="12"/>
        <end position="30"/>
    </location>
</feature>
<gene>
    <name evidence="2" type="ORF">GQF01_28000</name>
</gene>
<keyword evidence="1" id="KW-0472">Membrane</keyword>
<dbReference type="Proteomes" id="UP000481087">
    <property type="component" value="Unassembled WGS sequence"/>
</dbReference>
<keyword evidence="3" id="KW-1185">Reference proteome</keyword>
<name>A0A6L8V9P9_9BACL</name>
<evidence type="ECO:0000313" key="2">
    <source>
        <dbReference type="EMBL" id="MZQ85950.1"/>
    </source>
</evidence>
<protein>
    <submittedName>
        <fullName evidence="2">Uncharacterized protein</fullName>
    </submittedName>
</protein>
<accession>A0A6L8V9P9</accession>
<comment type="caution">
    <text evidence="2">The sequence shown here is derived from an EMBL/GenBank/DDBJ whole genome shotgun (WGS) entry which is preliminary data.</text>
</comment>
<evidence type="ECO:0000256" key="1">
    <source>
        <dbReference type="SAM" id="Phobius"/>
    </source>
</evidence>